<dbReference type="EMBL" id="JAAARO010000006">
    <property type="protein sequence ID" value="KAF5746215.1"/>
    <property type="molecule type" value="Genomic_DNA"/>
</dbReference>
<evidence type="ECO:0000313" key="3">
    <source>
        <dbReference type="Proteomes" id="UP000593562"/>
    </source>
</evidence>
<dbReference type="Proteomes" id="UP000593562">
    <property type="component" value="Unassembled WGS sequence"/>
</dbReference>
<dbReference type="Gene3D" id="3.80.10.10">
    <property type="entry name" value="Ribonuclease Inhibitor"/>
    <property type="match status" value="1"/>
</dbReference>
<dbReference type="AlphaFoldDB" id="A0A7J7DIP5"/>
<evidence type="ECO:0000313" key="2">
    <source>
        <dbReference type="EMBL" id="KAF5746235.1"/>
    </source>
</evidence>
<accession>A0A7J7DIP5</accession>
<keyword evidence="3" id="KW-1185">Reference proteome</keyword>
<organism evidence="2 3">
    <name type="scientific">Tripterygium wilfordii</name>
    <name type="common">Thunder God vine</name>
    <dbReference type="NCBI Taxonomy" id="458696"/>
    <lineage>
        <taxon>Eukaryota</taxon>
        <taxon>Viridiplantae</taxon>
        <taxon>Streptophyta</taxon>
        <taxon>Embryophyta</taxon>
        <taxon>Tracheophyta</taxon>
        <taxon>Spermatophyta</taxon>
        <taxon>Magnoliopsida</taxon>
        <taxon>eudicotyledons</taxon>
        <taxon>Gunneridae</taxon>
        <taxon>Pentapetalae</taxon>
        <taxon>rosids</taxon>
        <taxon>fabids</taxon>
        <taxon>Celastrales</taxon>
        <taxon>Celastraceae</taxon>
        <taxon>Tripterygium</taxon>
    </lineage>
</organism>
<reference evidence="2 3" key="1">
    <citation type="journal article" date="2020" name="Nat. Commun.">
        <title>Genome of Tripterygium wilfordii and identification of cytochrome P450 involved in triptolide biosynthesis.</title>
        <authorList>
            <person name="Tu L."/>
            <person name="Su P."/>
            <person name="Zhang Z."/>
            <person name="Gao L."/>
            <person name="Wang J."/>
            <person name="Hu T."/>
            <person name="Zhou J."/>
            <person name="Zhang Y."/>
            <person name="Zhao Y."/>
            <person name="Liu Y."/>
            <person name="Song Y."/>
            <person name="Tong Y."/>
            <person name="Lu Y."/>
            <person name="Yang J."/>
            <person name="Xu C."/>
            <person name="Jia M."/>
            <person name="Peters R.J."/>
            <person name="Huang L."/>
            <person name="Gao W."/>
        </authorList>
    </citation>
    <scope>NUCLEOTIDE SEQUENCE [LARGE SCALE GENOMIC DNA]</scope>
    <source>
        <strain evidence="3">cv. XIE 37</strain>
        <strain evidence="2">XIE 37</strain>
        <tissue evidence="2">Leaf</tissue>
    </source>
</reference>
<dbReference type="EMBL" id="JAAARO010000006">
    <property type="protein sequence ID" value="KAF5746235.1"/>
    <property type="molecule type" value="Genomic_DNA"/>
</dbReference>
<evidence type="ECO:0000313" key="1">
    <source>
        <dbReference type="EMBL" id="KAF5746215.1"/>
    </source>
</evidence>
<protein>
    <submittedName>
        <fullName evidence="2">RNI-like superfamily protein</fullName>
    </submittedName>
</protein>
<comment type="caution">
    <text evidence="2">The sequence shown here is derived from an EMBL/GenBank/DDBJ whole genome shotgun (WGS) entry which is preliminary data.</text>
</comment>
<dbReference type="InParanoid" id="A0A7J7DIP5"/>
<dbReference type="InterPro" id="IPR032675">
    <property type="entry name" value="LRR_dom_sf"/>
</dbReference>
<gene>
    <name evidence="1" type="ORF">HS088_TW06G00382</name>
    <name evidence="2" type="ORF">HS088_TW06G00404</name>
</gene>
<sequence>MENASSGGHTSVLHLPDDCLSFIYSRLDCNFDRESFGLTCHQLLNIQNVGHQSLQFHFSLGILTLRYDTNFEVNSHHLSRLLTRYDSGLTHLQYYSSKLHTLYLDCCLALTDDGLSVVVAGYRSLEVICIHRCIVTEVALEVLAASSCFAMKLVNLSHSARLSDNGLRALSQACYKLLAVEASI</sequence>
<name>A0A7J7DIP5_TRIWF</name>
<proteinExistence type="predicted"/>
<dbReference type="SUPFAM" id="SSF52047">
    <property type="entry name" value="RNI-like"/>
    <property type="match status" value="1"/>
</dbReference>